<feature type="transmembrane region" description="Helical" evidence="9">
    <location>
        <begin position="94"/>
        <end position="112"/>
    </location>
</feature>
<evidence type="ECO:0000256" key="2">
    <source>
        <dbReference type="ARBA" id="ARBA00010072"/>
    </source>
</evidence>
<evidence type="ECO:0000256" key="8">
    <source>
        <dbReference type="ARBA" id="ARBA00023136"/>
    </source>
</evidence>
<organism evidence="11 12">
    <name type="scientific">Candidatus Alectryocaccomicrobium excrementavium</name>
    <dbReference type="NCBI Taxonomy" id="2840668"/>
    <lineage>
        <taxon>Bacteria</taxon>
        <taxon>Bacillati</taxon>
        <taxon>Bacillota</taxon>
        <taxon>Clostridia</taxon>
        <taxon>Candidatus Alectryocaccomicrobium</taxon>
    </lineage>
</organism>
<dbReference type="InterPro" id="IPR010065">
    <property type="entry name" value="AA_ABC_transptr_permease_3TM"/>
</dbReference>
<dbReference type="PANTHER" id="PTHR30614:SF20">
    <property type="entry name" value="GLUTAMINE TRANSPORT SYSTEM PERMEASE PROTEIN GLNP"/>
    <property type="match status" value="1"/>
</dbReference>
<evidence type="ECO:0000256" key="6">
    <source>
        <dbReference type="ARBA" id="ARBA00022970"/>
    </source>
</evidence>
<feature type="transmembrane region" description="Helical" evidence="9">
    <location>
        <begin position="133"/>
        <end position="151"/>
    </location>
</feature>
<name>A0A9D1G212_9FIRM</name>
<dbReference type="AlphaFoldDB" id="A0A9D1G212"/>
<dbReference type="PANTHER" id="PTHR30614">
    <property type="entry name" value="MEMBRANE COMPONENT OF AMINO ACID ABC TRANSPORTER"/>
    <property type="match status" value="1"/>
</dbReference>
<evidence type="ECO:0000256" key="9">
    <source>
        <dbReference type="RuleBase" id="RU363032"/>
    </source>
</evidence>
<keyword evidence="4" id="KW-1003">Cell membrane</keyword>
<comment type="caution">
    <text evidence="11">The sequence shown here is derived from an EMBL/GenBank/DDBJ whole genome shotgun (WGS) entry which is preliminary data.</text>
</comment>
<proteinExistence type="inferred from homology"/>
<accession>A0A9D1G212</accession>
<evidence type="ECO:0000256" key="5">
    <source>
        <dbReference type="ARBA" id="ARBA00022692"/>
    </source>
</evidence>
<evidence type="ECO:0000313" key="12">
    <source>
        <dbReference type="Proteomes" id="UP000824140"/>
    </source>
</evidence>
<feature type="transmembrane region" description="Helical" evidence="9">
    <location>
        <begin position="195"/>
        <end position="216"/>
    </location>
</feature>
<dbReference type="CDD" id="cd06261">
    <property type="entry name" value="TM_PBP2"/>
    <property type="match status" value="1"/>
</dbReference>
<dbReference type="SUPFAM" id="SSF161098">
    <property type="entry name" value="MetI-like"/>
    <property type="match status" value="1"/>
</dbReference>
<dbReference type="FunFam" id="1.10.3720.10:FF:000033">
    <property type="entry name" value="Polar amino acid ABC transporter permease"/>
    <property type="match status" value="1"/>
</dbReference>
<protein>
    <submittedName>
        <fullName evidence="11">Amino acid ABC transporter permease</fullName>
    </submittedName>
</protein>
<reference evidence="11" key="2">
    <citation type="journal article" date="2021" name="PeerJ">
        <title>Extensive microbial diversity within the chicken gut microbiome revealed by metagenomics and culture.</title>
        <authorList>
            <person name="Gilroy R."/>
            <person name="Ravi A."/>
            <person name="Getino M."/>
            <person name="Pursley I."/>
            <person name="Horton D.L."/>
            <person name="Alikhan N.F."/>
            <person name="Baker D."/>
            <person name="Gharbi K."/>
            <person name="Hall N."/>
            <person name="Watson M."/>
            <person name="Adriaenssens E.M."/>
            <person name="Foster-Nyarko E."/>
            <person name="Jarju S."/>
            <person name="Secka A."/>
            <person name="Antonio M."/>
            <person name="Oren A."/>
            <person name="Chaudhuri R.R."/>
            <person name="La Ragione R."/>
            <person name="Hildebrand F."/>
            <person name="Pallen M.J."/>
        </authorList>
    </citation>
    <scope>NUCLEOTIDE SEQUENCE</scope>
    <source>
        <strain evidence="11">13766</strain>
    </source>
</reference>
<evidence type="ECO:0000256" key="3">
    <source>
        <dbReference type="ARBA" id="ARBA00022448"/>
    </source>
</evidence>
<keyword evidence="3 9" id="KW-0813">Transport</keyword>
<dbReference type="PROSITE" id="PS50928">
    <property type="entry name" value="ABC_TM1"/>
    <property type="match status" value="1"/>
</dbReference>
<dbReference type="Proteomes" id="UP000824140">
    <property type="component" value="Unassembled WGS sequence"/>
</dbReference>
<dbReference type="GO" id="GO:0006865">
    <property type="term" value="P:amino acid transport"/>
    <property type="evidence" value="ECO:0007669"/>
    <property type="project" value="UniProtKB-KW"/>
</dbReference>
<dbReference type="GO" id="GO:0022857">
    <property type="term" value="F:transmembrane transporter activity"/>
    <property type="evidence" value="ECO:0007669"/>
    <property type="project" value="InterPro"/>
</dbReference>
<evidence type="ECO:0000256" key="7">
    <source>
        <dbReference type="ARBA" id="ARBA00022989"/>
    </source>
</evidence>
<dbReference type="InterPro" id="IPR000515">
    <property type="entry name" value="MetI-like"/>
</dbReference>
<evidence type="ECO:0000259" key="10">
    <source>
        <dbReference type="PROSITE" id="PS50928"/>
    </source>
</evidence>
<feature type="transmembrane region" description="Helical" evidence="9">
    <location>
        <begin position="67"/>
        <end position="88"/>
    </location>
</feature>
<dbReference type="NCBIfam" id="TIGR01726">
    <property type="entry name" value="HEQRo_perm_3TM"/>
    <property type="match status" value="1"/>
</dbReference>
<reference evidence="11" key="1">
    <citation type="submission" date="2020-10" db="EMBL/GenBank/DDBJ databases">
        <authorList>
            <person name="Gilroy R."/>
        </authorList>
    </citation>
    <scope>NUCLEOTIDE SEQUENCE</scope>
    <source>
        <strain evidence="11">13766</strain>
    </source>
</reference>
<evidence type="ECO:0000313" key="11">
    <source>
        <dbReference type="EMBL" id="HIS93020.1"/>
    </source>
</evidence>
<dbReference type="Gene3D" id="1.10.3720.10">
    <property type="entry name" value="MetI-like"/>
    <property type="match status" value="1"/>
</dbReference>
<comment type="subcellular location">
    <subcellularLocation>
        <location evidence="1 9">Cell membrane</location>
        <topology evidence="1 9">Multi-pass membrane protein</topology>
    </subcellularLocation>
</comment>
<keyword evidence="5 9" id="KW-0812">Transmembrane</keyword>
<dbReference type="GO" id="GO:0043190">
    <property type="term" value="C:ATP-binding cassette (ABC) transporter complex"/>
    <property type="evidence" value="ECO:0007669"/>
    <property type="project" value="InterPro"/>
</dbReference>
<keyword evidence="8 9" id="KW-0472">Membrane</keyword>
<keyword evidence="7 9" id="KW-1133">Transmembrane helix</keyword>
<comment type="similarity">
    <text evidence="2">Belongs to the binding-protein-dependent transport system permease family. HisMQ subfamily.</text>
</comment>
<gene>
    <name evidence="11" type="ORF">IAA84_08410</name>
</gene>
<dbReference type="EMBL" id="DVJN01000169">
    <property type="protein sequence ID" value="HIS93020.1"/>
    <property type="molecule type" value="Genomic_DNA"/>
</dbReference>
<feature type="domain" description="ABC transmembrane type-1" evidence="10">
    <location>
        <begin position="29"/>
        <end position="217"/>
    </location>
</feature>
<evidence type="ECO:0000256" key="4">
    <source>
        <dbReference type="ARBA" id="ARBA00022475"/>
    </source>
</evidence>
<dbReference type="InterPro" id="IPR035906">
    <property type="entry name" value="MetI-like_sf"/>
</dbReference>
<sequence>MNGWFASVGEQFYKNFIQDDRWELYLEGLTNTLIVAAGAAVLGVLLGVVLALMRLSKVGILRGIATLYVNIIRGTPVVLQLLIMYFIVMLSYRGPATVVAILTFGLNSGAYVSEMVRGGILAVDKGQTEAGRSLGLSSASTMVLIVLPQMFKIVLPSLLNEFITLLKETAVVGYIGLRDLTKAGDQVRGVTFSPYMPLLVVAAIYLLIVSLLTYVFNRIERKVRASDLR</sequence>
<dbReference type="InterPro" id="IPR043429">
    <property type="entry name" value="ArtM/GltK/GlnP/TcyL/YhdX-like"/>
</dbReference>
<feature type="transmembrane region" description="Helical" evidence="9">
    <location>
        <begin position="33"/>
        <end position="55"/>
    </location>
</feature>
<keyword evidence="6" id="KW-0029">Amino-acid transport</keyword>
<dbReference type="Pfam" id="PF00528">
    <property type="entry name" value="BPD_transp_1"/>
    <property type="match status" value="1"/>
</dbReference>
<evidence type="ECO:0000256" key="1">
    <source>
        <dbReference type="ARBA" id="ARBA00004651"/>
    </source>
</evidence>